<protein>
    <submittedName>
        <fullName evidence="2">DNA polymerase III subunit chi</fullName>
    </submittedName>
</protein>
<dbReference type="Proteomes" id="UP001501757">
    <property type="component" value="Unassembled WGS sequence"/>
</dbReference>
<evidence type="ECO:0000256" key="1">
    <source>
        <dbReference type="SAM" id="MobiDB-lite"/>
    </source>
</evidence>
<dbReference type="PANTHER" id="PTHR38767">
    <property type="entry name" value="DNA POLYMERASE III SUBUNIT CHI"/>
    <property type="match status" value="1"/>
</dbReference>
<proteinExistence type="predicted"/>
<evidence type="ECO:0000313" key="3">
    <source>
        <dbReference type="Proteomes" id="UP001501757"/>
    </source>
</evidence>
<reference evidence="2 3" key="1">
    <citation type="journal article" date="2019" name="Int. J. Syst. Evol. Microbiol.">
        <title>The Global Catalogue of Microorganisms (GCM) 10K type strain sequencing project: providing services to taxonomists for standard genome sequencing and annotation.</title>
        <authorList>
            <consortium name="The Broad Institute Genomics Platform"/>
            <consortium name="The Broad Institute Genome Sequencing Center for Infectious Disease"/>
            <person name="Wu L."/>
            <person name="Ma J."/>
        </authorList>
    </citation>
    <scope>NUCLEOTIDE SEQUENCE [LARGE SCALE GENOMIC DNA]</scope>
    <source>
        <strain evidence="2 3">JCM 13378</strain>
    </source>
</reference>
<dbReference type="PANTHER" id="PTHR38767:SF1">
    <property type="entry name" value="DNA POLYMERASE III SUBUNIT CHI"/>
    <property type="match status" value="1"/>
</dbReference>
<comment type="caution">
    <text evidence="2">The sequence shown here is derived from an EMBL/GenBank/DDBJ whole genome shotgun (WGS) entry which is preliminary data.</text>
</comment>
<feature type="region of interest" description="Disordered" evidence="1">
    <location>
        <begin position="122"/>
        <end position="150"/>
    </location>
</feature>
<dbReference type="RefSeq" id="WP_343847509.1">
    <property type="nucleotide sequence ID" value="NZ_BAAAEI010000031.1"/>
</dbReference>
<dbReference type="Pfam" id="PF04364">
    <property type="entry name" value="DNA_pol3_chi"/>
    <property type="match status" value="1"/>
</dbReference>
<dbReference type="InterPro" id="IPR007459">
    <property type="entry name" value="DNA_pol3_chi"/>
</dbReference>
<organism evidence="2 3">
    <name type="scientific">Bowmanella denitrificans</name>
    <dbReference type="NCBI Taxonomy" id="366582"/>
    <lineage>
        <taxon>Bacteria</taxon>
        <taxon>Pseudomonadati</taxon>
        <taxon>Pseudomonadota</taxon>
        <taxon>Gammaproteobacteria</taxon>
        <taxon>Alteromonadales</taxon>
        <taxon>Alteromonadaceae</taxon>
        <taxon>Bowmanella</taxon>
    </lineage>
</organism>
<name>A0ABN0XWK0_9ALTE</name>
<dbReference type="InterPro" id="IPR036768">
    <property type="entry name" value="PolIII_chi_sf"/>
</dbReference>
<feature type="compositionally biased region" description="Polar residues" evidence="1">
    <location>
        <begin position="141"/>
        <end position="150"/>
    </location>
</feature>
<keyword evidence="3" id="KW-1185">Reference proteome</keyword>
<evidence type="ECO:0000313" key="2">
    <source>
        <dbReference type="EMBL" id="GAA0374817.1"/>
    </source>
</evidence>
<sequence>MAEVIFYLLEQDKLDNQPAPLALACQLAAQAFRNKQACLLWCQDQQSAEALDELLWQRPSDAFIPHNLCGEGPAKGTPVEISWVGQQSGPRPVLINLAEQLPPQHQRARQIYDFVPVEEQQKSQARERYKQYRAQGHQLDTRNASSLNES</sequence>
<dbReference type="SUPFAM" id="SSF102400">
    <property type="entry name" value="DNA polymerase III chi subunit"/>
    <property type="match status" value="1"/>
</dbReference>
<dbReference type="Gene3D" id="3.40.50.10110">
    <property type="entry name" value="DNA polymerase III subunit chi"/>
    <property type="match status" value="1"/>
</dbReference>
<accession>A0ABN0XWK0</accession>
<gene>
    <name evidence="2" type="primary">holC</name>
    <name evidence="2" type="ORF">GCM10009092_43810</name>
</gene>
<dbReference type="EMBL" id="BAAAEI010000031">
    <property type="protein sequence ID" value="GAA0374817.1"/>
    <property type="molecule type" value="Genomic_DNA"/>
</dbReference>